<dbReference type="Gene3D" id="3.40.50.170">
    <property type="entry name" value="Formyl transferase, N-terminal domain"/>
    <property type="match status" value="1"/>
</dbReference>
<protein>
    <submittedName>
        <fullName evidence="4">Polysaccharide deacetylase family protein</fullName>
    </submittedName>
</protein>
<dbReference type="InterPro" id="IPR051398">
    <property type="entry name" value="Polysacch_Deacetylase"/>
</dbReference>
<dbReference type="EMBL" id="JAJNOC010000012">
    <property type="protein sequence ID" value="MCD2519382.1"/>
    <property type="molecule type" value="Genomic_DNA"/>
</dbReference>
<dbReference type="CDD" id="cd08653">
    <property type="entry name" value="FMT_core_like_3"/>
    <property type="match status" value="1"/>
</dbReference>
<dbReference type="InterPro" id="IPR036477">
    <property type="entry name" value="Formyl_transf_N_sf"/>
</dbReference>
<comment type="caution">
    <text evidence="4">The sequence shown here is derived from an EMBL/GenBank/DDBJ whole genome shotgun (WGS) entry which is preliminary data.</text>
</comment>
<keyword evidence="2" id="KW-0732">Signal</keyword>
<comment type="subcellular location">
    <subcellularLocation>
        <location evidence="1">Secreted</location>
    </subcellularLocation>
</comment>
<evidence type="ECO:0000256" key="1">
    <source>
        <dbReference type="ARBA" id="ARBA00004613"/>
    </source>
</evidence>
<dbReference type="CDD" id="cd10918">
    <property type="entry name" value="CE4_NodB_like_5s_6s"/>
    <property type="match status" value="1"/>
</dbReference>
<dbReference type="SUPFAM" id="SSF53328">
    <property type="entry name" value="Formyltransferase"/>
    <property type="match status" value="1"/>
</dbReference>
<dbReference type="Gene3D" id="3.20.20.370">
    <property type="entry name" value="Glycoside hydrolase/deacetylase"/>
    <property type="match status" value="1"/>
</dbReference>
<dbReference type="Pfam" id="PF01522">
    <property type="entry name" value="Polysacc_deac_1"/>
    <property type="match status" value="1"/>
</dbReference>
<reference evidence="4" key="1">
    <citation type="submission" date="2021-11" db="EMBL/GenBank/DDBJ databases">
        <title>The complete genome of Massilia sp sp. G4R7.</title>
        <authorList>
            <person name="Liu L."/>
            <person name="Yue J."/>
            <person name="Yuan J."/>
            <person name="Yang F."/>
            <person name="Li L."/>
        </authorList>
    </citation>
    <scope>NUCLEOTIDE SEQUENCE</scope>
    <source>
        <strain evidence="4">G4R7</strain>
    </source>
</reference>
<organism evidence="4 5">
    <name type="scientific">Massilia phyllostachyos</name>
    <dbReference type="NCBI Taxonomy" id="2898585"/>
    <lineage>
        <taxon>Bacteria</taxon>
        <taxon>Pseudomonadati</taxon>
        <taxon>Pseudomonadota</taxon>
        <taxon>Betaproteobacteria</taxon>
        <taxon>Burkholderiales</taxon>
        <taxon>Oxalobacteraceae</taxon>
        <taxon>Telluria group</taxon>
        <taxon>Massilia</taxon>
    </lineage>
</organism>
<dbReference type="InterPro" id="IPR001555">
    <property type="entry name" value="GART_AS"/>
</dbReference>
<dbReference type="PANTHER" id="PTHR34216:SF3">
    <property type="entry name" value="POLY-BETA-1,6-N-ACETYL-D-GLUCOSAMINE N-DEACETYLASE"/>
    <property type="match status" value="1"/>
</dbReference>
<dbReference type="InterPro" id="IPR002509">
    <property type="entry name" value="NODB_dom"/>
</dbReference>
<dbReference type="InterPro" id="IPR011330">
    <property type="entry name" value="Glyco_hydro/deAcase_b/a-brl"/>
</dbReference>
<feature type="domain" description="NodB homology" evidence="3">
    <location>
        <begin position="355"/>
        <end position="535"/>
    </location>
</feature>
<gene>
    <name evidence="4" type="ORF">LQ564_24060</name>
</gene>
<dbReference type="SUPFAM" id="SSF88713">
    <property type="entry name" value="Glycoside hydrolase/deacetylase"/>
    <property type="match status" value="1"/>
</dbReference>
<name>A0ABS8QDZ1_9BURK</name>
<keyword evidence="5" id="KW-1185">Reference proteome</keyword>
<evidence type="ECO:0000313" key="5">
    <source>
        <dbReference type="Proteomes" id="UP001179361"/>
    </source>
</evidence>
<dbReference type="PANTHER" id="PTHR34216">
    <property type="match status" value="1"/>
</dbReference>
<accession>A0ABS8QDZ1</accession>
<dbReference type="PROSITE" id="PS51677">
    <property type="entry name" value="NODB"/>
    <property type="match status" value="1"/>
</dbReference>
<dbReference type="Pfam" id="PF00551">
    <property type="entry name" value="Formyl_trans_N"/>
    <property type="match status" value="1"/>
</dbReference>
<proteinExistence type="predicted"/>
<dbReference type="InterPro" id="IPR002376">
    <property type="entry name" value="Formyl_transf_N"/>
</dbReference>
<dbReference type="RefSeq" id="WP_231060652.1">
    <property type="nucleotide sequence ID" value="NZ_JAJNOC010000012.1"/>
</dbReference>
<dbReference type="PROSITE" id="PS00373">
    <property type="entry name" value="GART"/>
    <property type="match status" value="1"/>
</dbReference>
<sequence>MNIVIFTAHLDFNVRWNIVSLADQYPDCRFSVLVHAPRKGASTLLRNQWKNLRRHGWRWIPYQGAEIVGLAAGRFASRPQQSPDRPGQAFTLEALQQHPRIAIKRVAAINGPEACAWAAERQPDLGIALGAPILKPALFALPRMGTINLHKGRLPHYRGMPPGFWELHNGEDSVGVTVHRVDAGLDTGDILLEASVPVDRFSTLRGLKTKLDRVGVELVCEAVGRLRDGSAAFKPQPQGGSTNTRPPLALEARLARRLAARDPSRGSLPKVAAKQLMFMAYARAWMPLVNWLHGRANQQRVIILLYHRVSDQFRDNVTIGIERFDEHMAYVAKHFVTVSLKEIVEGRIPRNTSKPVIAVSFDDGYLDNYENAAPVLLKHGVPCTFFVSTEKVRDNQPFDHDMRALGFGLDNMSWEQIRRMRDWGLHFGSHTRNHVNLAEIGDELALEELQGSLNDIRRELGQEQVFIAYPYGRKHHITAARIDMMKQLGYAACFSAYGGLNGSDLDLFNIRRIGVNWAFDLTTLQARLRGWDKTR</sequence>
<evidence type="ECO:0000259" key="3">
    <source>
        <dbReference type="PROSITE" id="PS51677"/>
    </source>
</evidence>
<evidence type="ECO:0000313" key="4">
    <source>
        <dbReference type="EMBL" id="MCD2519382.1"/>
    </source>
</evidence>
<evidence type="ECO:0000256" key="2">
    <source>
        <dbReference type="ARBA" id="ARBA00022729"/>
    </source>
</evidence>
<dbReference type="Proteomes" id="UP001179361">
    <property type="component" value="Unassembled WGS sequence"/>
</dbReference>